<feature type="region of interest" description="Disordered" evidence="10">
    <location>
        <begin position="1067"/>
        <end position="1087"/>
    </location>
</feature>
<gene>
    <name evidence="12" type="ordered locus">Tmar_0784</name>
</gene>
<keyword evidence="4" id="KW-0378">Hydrolase</keyword>
<keyword evidence="8" id="KW-0238">DNA-binding</keyword>
<evidence type="ECO:0000259" key="11">
    <source>
        <dbReference type="PROSITE" id="PS51217"/>
    </source>
</evidence>
<dbReference type="GO" id="GO:0006281">
    <property type="term" value="P:DNA repair"/>
    <property type="evidence" value="ECO:0007669"/>
    <property type="project" value="UniProtKB-KW"/>
</dbReference>
<dbReference type="PANTHER" id="PTHR30591:SF1">
    <property type="entry name" value="RECBCD ENZYME SUBUNIT RECC"/>
    <property type="match status" value="1"/>
</dbReference>
<dbReference type="InterPro" id="IPR027417">
    <property type="entry name" value="P-loop_NTPase"/>
</dbReference>
<feature type="domain" description="UvrD-like helicase C-terminal" evidence="11">
    <location>
        <begin position="334"/>
        <end position="646"/>
    </location>
</feature>
<reference evidence="12 13" key="1">
    <citation type="journal article" date="2010" name="Stand. Genomic Sci.">
        <title>Complete genome sequence of Thermaerobacter marianensis type strain (7p75a).</title>
        <authorList>
            <person name="Han C."/>
            <person name="Gu W."/>
            <person name="Zhang X."/>
            <person name="Lapidus A."/>
            <person name="Nolan M."/>
            <person name="Copeland A."/>
            <person name="Lucas S."/>
            <person name="Del Rio T.G."/>
            <person name="Tice H."/>
            <person name="Cheng J.F."/>
            <person name="Tapia R."/>
            <person name="Goodwin L."/>
            <person name="Pitluck S."/>
            <person name="Pagani I."/>
            <person name="Ivanova N."/>
            <person name="Mavromatis K."/>
            <person name="Mikhailova N."/>
            <person name="Pati A."/>
            <person name="Chen A."/>
            <person name="Palaniappan K."/>
            <person name="Land M."/>
            <person name="Hauser L."/>
            <person name="Chang Y.J."/>
            <person name="Jeffries C.D."/>
            <person name="Schneider S."/>
            <person name="Rohde M."/>
            <person name="Goker M."/>
            <person name="Pukall R."/>
            <person name="Woyke T."/>
            <person name="Bristow J."/>
            <person name="Eisen J.A."/>
            <person name="Markowitz V."/>
            <person name="Hugenholtz P."/>
            <person name="Kyrpides N.C."/>
            <person name="Klenk H.P."/>
            <person name="Detter J.C."/>
        </authorList>
    </citation>
    <scope>NUCLEOTIDE SEQUENCE [LARGE SCALE GENOMIC DNA]</scope>
    <source>
        <strain evidence="13">ATCC 700841 / DSM 12885 / JCM 10246 / 7p75a</strain>
    </source>
</reference>
<protein>
    <submittedName>
        <fullName evidence="12">ATP-dependent nuclease subunit B</fullName>
    </submittedName>
</protein>
<proteinExistence type="predicted"/>
<reference evidence="13" key="2">
    <citation type="journal article" date="2010" name="Stand. Genomic Sci.">
        <title>Complete genome sequence of Thermaerobacter marianensis type strain (7p75aT).</title>
        <authorList>
            <person name="Han C."/>
            <person name="Gu W."/>
            <person name="Zhang X."/>
            <person name="Lapidus A."/>
            <person name="Nolan M."/>
            <person name="Copeland A."/>
            <person name="Lucas S."/>
            <person name="Glavina Del Rio T."/>
            <person name="Tice H."/>
            <person name="Cheng J."/>
            <person name="Tapia R."/>
            <person name="Goodwin L."/>
            <person name="Pitluck S."/>
            <person name="Pagani I."/>
            <person name="Ivanova N."/>
            <person name="Mavromatis K."/>
            <person name="Mikhailova N."/>
            <person name="Pati A."/>
            <person name="Chen A."/>
            <person name="Palaniappan K."/>
            <person name="Land M."/>
            <person name="Hauser L."/>
            <person name="Chang Y."/>
            <person name="Jeffries C."/>
            <person name="Schneider S."/>
            <person name="Rohde M."/>
            <person name="Goker M."/>
            <person name="Pukall R."/>
            <person name="Woyke T."/>
            <person name="Bristow J."/>
            <person name="Eisen J."/>
            <person name="Markowitz V."/>
            <person name="Hugenholtz P."/>
            <person name="Kyrpides N."/>
            <person name="Klenk H."/>
            <person name="Detter J."/>
        </authorList>
    </citation>
    <scope>NUCLEOTIDE SEQUENCE [LARGE SCALE GENOMIC DNA]</scope>
    <source>
        <strain evidence="13">ATCC 700841 / DSM 12885 / JCM 10246 / 7p75a</strain>
    </source>
</reference>
<evidence type="ECO:0000256" key="10">
    <source>
        <dbReference type="SAM" id="MobiDB-lite"/>
    </source>
</evidence>
<dbReference type="STRING" id="644966.Tmar_0784"/>
<evidence type="ECO:0000256" key="4">
    <source>
        <dbReference type="ARBA" id="ARBA00022801"/>
    </source>
</evidence>
<evidence type="ECO:0000256" key="2">
    <source>
        <dbReference type="ARBA" id="ARBA00022741"/>
    </source>
</evidence>
<dbReference type="eggNOG" id="COG3857">
    <property type="taxonomic scope" value="Bacteria"/>
</dbReference>
<evidence type="ECO:0000256" key="7">
    <source>
        <dbReference type="ARBA" id="ARBA00022840"/>
    </source>
</evidence>
<dbReference type="InterPro" id="IPR014017">
    <property type="entry name" value="DNA_helicase_UvrD-like_C"/>
</dbReference>
<feature type="region of interest" description="Disordered" evidence="10">
    <location>
        <begin position="252"/>
        <end position="293"/>
    </location>
</feature>
<feature type="compositionally biased region" description="Low complexity" evidence="10">
    <location>
        <begin position="1073"/>
        <end position="1087"/>
    </location>
</feature>
<dbReference type="GO" id="GO:0005524">
    <property type="term" value="F:ATP binding"/>
    <property type="evidence" value="ECO:0007669"/>
    <property type="project" value="UniProtKB-KW"/>
</dbReference>
<dbReference type="RefSeq" id="WP_013495204.1">
    <property type="nucleotide sequence ID" value="NC_014831.1"/>
</dbReference>
<feature type="compositionally biased region" description="Gly residues" evidence="10">
    <location>
        <begin position="1296"/>
        <end position="1306"/>
    </location>
</feature>
<evidence type="ECO:0000256" key="9">
    <source>
        <dbReference type="ARBA" id="ARBA00023204"/>
    </source>
</evidence>
<dbReference type="GO" id="GO:0004386">
    <property type="term" value="F:helicase activity"/>
    <property type="evidence" value="ECO:0007669"/>
    <property type="project" value="UniProtKB-KW"/>
</dbReference>
<dbReference type="Pfam" id="PF21445">
    <property type="entry name" value="ADDB_N"/>
    <property type="match status" value="1"/>
</dbReference>
<dbReference type="InterPro" id="IPR038726">
    <property type="entry name" value="PDDEXK_AddAB-type"/>
</dbReference>
<evidence type="ECO:0000313" key="12">
    <source>
        <dbReference type="EMBL" id="ADU50899.1"/>
    </source>
</evidence>
<keyword evidence="5" id="KW-0347">Helicase</keyword>
<feature type="region of interest" description="Disordered" evidence="10">
    <location>
        <begin position="1253"/>
        <end position="1306"/>
    </location>
</feature>
<evidence type="ECO:0000256" key="6">
    <source>
        <dbReference type="ARBA" id="ARBA00022839"/>
    </source>
</evidence>
<keyword evidence="6" id="KW-0269">Exonuclease</keyword>
<evidence type="ECO:0000256" key="1">
    <source>
        <dbReference type="ARBA" id="ARBA00022722"/>
    </source>
</evidence>
<dbReference type="Gene3D" id="3.90.320.10">
    <property type="match status" value="1"/>
</dbReference>
<name>E6SIJ3_THEM7</name>
<evidence type="ECO:0000256" key="3">
    <source>
        <dbReference type="ARBA" id="ARBA00022763"/>
    </source>
</evidence>
<keyword evidence="7" id="KW-0067">ATP-binding</keyword>
<dbReference type="EMBL" id="CP002344">
    <property type="protein sequence ID" value="ADU50899.1"/>
    <property type="molecule type" value="Genomic_DNA"/>
</dbReference>
<keyword evidence="2" id="KW-0547">Nucleotide-binding</keyword>
<dbReference type="PROSITE" id="PS51217">
    <property type="entry name" value="UVRD_HELICASE_CTER"/>
    <property type="match status" value="1"/>
</dbReference>
<keyword evidence="13" id="KW-1185">Reference proteome</keyword>
<dbReference type="Gene3D" id="3.40.50.300">
    <property type="entry name" value="P-loop containing nucleotide triphosphate hydrolases"/>
    <property type="match status" value="4"/>
</dbReference>
<feature type="compositionally biased region" description="Pro residues" evidence="10">
    <location>
        <begin position="1266"/>
        <end position="1275"/>
    </location>
</feature>
<dbReference type="GO" id="GO:0004527">
    <property type="term" value="F:exonuclease activity"/>
    <property type="evidence" value="ECO:0007669"/>
    <property type="project" value="UniProtKB-KW"/>
</dbReference>
<feature type="compositionally biased region" description="Low complexity" evidence="10">
    <location>
        <begin position="1286"/>
        <end position="1295"/>
    </location>
</feature>
<feature type="compositionally biased region" description="Gly residues" evidence="10">
    <location>
        <begin position="253"/>
        <end position="270"/>
    </location>
</feature>
<evidence type="ECO:0000256" key="8">
    <source>
        <dbReference type="ARBA" id="ARBA00023125"/>
    </source>
</evidence>
<dbReference type="GO" id="GO:0006310">
    <property type="term" value="P:DNA recombination"/>
    <property type="evidence" value="ECO:0007669"/>
    <property type="project" value="TreeGrafter"/>
</dbReference>
<accession>E6SIJ3</accession>
<dbReference type="KEGG" id="tmr:Tmar_0784"/>
<organism evidence="12 13">
    <name type="scientific">Thermaerobacter marianensis (strain ATCC 700841 / DSM 12885 / JCM 10246 / 7p75a)</name>
    <dbReference type="NCBI Taxonomy" id="644966"/>
    <lineage>
        <taxon>Bacteria</taxon>
        <taxon>Bacillati</taxon>
        <taxon>Bacillota</taxon>
        <taxon>Clostridia</taxon>
        <taxon>Eubacteriales</taxon>
        <taxon>Clostridiales Family XVII. Incertae Sedis</taxon>
        <taxon>Thermaerobacter</taxon>
    </lineage>
</organism>
<keyword evidence="9" id="KW-0234">DNA repair</keyword>
<dbReference type="Pfam" id="PF12705">
    <property type="entry name" value="PDDEXK_1"/>
    <property type="match status" value="1"/>
</dbReference>
<dbReference type="SUPFAM" id="SSF52540">
    <property type="entry name" value="P-loop containing nucleoside triphosphate hydrolases"/>
    <property type="match status" value="1"/>
</dbReference>
<evidence type="ECO:0000256" key="5">
    <source>
        <dbReference type="ARBA" id="ARBA00022806"/>
    </source>
</evidence>
<keyword evidence="3" id="KW-0227">DNA damage</keyword>
<dbReference type="HOGENOM" id="CLU_007838_0_0_9"/>
<dbReference type="InterPro" id="IPR011604">
    <property type="entry name" value="PDDEXK-like_dom_sf"/>
</dbReference>
<sequence>MSLRLVLGRAGSGKTHHCLSAVAREELRTLEGPPLILLVPEQATFQMEQALLAELGRLAGRRGFARTRVASFQRLAWWIQQEVGGGTAPPVSELGKRLILRALVTREAGRLKLFRQVADRPGFVDRLAVTLAELAAYGVGPEDLRSRYEQMDRAQREGLLGVKLHDLALLLQAYQEYLAEHGLEDPAYAFDRVARQIRDSRWLRDARVWVDGFTGFTTAELRVLASLMRVAQRVEVSLCLDPDEAPWAVQGVPGPGTAPGGPSGTPGGVRPGRDPAMPVHRPAGKGPGAGEGRDESALFHPTWVTARQLLDLARQEGVGVEPALTLTGRGRSLPRFRNPALAHLERELFQFPGRRFPGLADGVTLVAAPDRRAEVAAAAREMLRLAREEGYRFRDMVVIVRDLETYHDLLVSACAEHGIPLFVDRRRPVGHHPLIELVRAALEVVAGDWPYEAVFRYLKTDLVPVPRGAVDRLENYVLAFGIRGSLWYGKGRWTWRRHDSLEADEAPRPEQEAELEAVNGIRDEATAHLRRFFDRVKSSRRQPVPARDLARALYALLLDLDIPAQLQRWSEEAERDGDLEAAQEHLQVWNGVSELLEQVEASLPEIHLTAGEFLRVLEAGMEGLRVGLIPPGLDQVVAGSVERSRHPSARAAFVLGATDDAFPRRIEEDAIFTDREREELAAAGLDLGPPGRVRALHEQYFAYVALTRARDRLWVSYPLGDEEGRAVAPAWLTRRMRVLLPGLEVSPADVPGPEGVATPAQAVDQLARLLACRRHRAADPAGPAAAGAGRGTAEPWAVLYQWAVTDPDVQPRLRKALAAVAYGNHIPPLGRDLARQLYARMAGEAWELRTSVSRLERFAACPFQHFAAFGLGLREREVGRLDAPRLGRVYHAALSLLSRKVWEAGIDWADLSEARLEAMVAECLQEIAPRLRGELAADSAYYEHLLRDAGRILTRTALRLAEHARRGTFRPLAVEADFGPEAGARLPFEPWELSTGERLALRGRIDRIDGARTEAGRWLIRVIDYKSSRRQLPLDRVYHGLSLQLPLYLLVATRAAARLGTLDAAQAGEPAQPETGTGPASAPTPDAAPEPAALLFFPVHDPYVDVERPLTPEEAAVRRAIKELRAEGWILDEPEAVRAHDQREQPETLIPVGFTKGGKLQWWSKVLSAAQFEALFRHVEERVRGMAEAMLQGRAEVAPYRFRKESPCADCAFKALCQFDPYIPGNGYRVLQAMKPAEFWDRLRQEGKLRALPRETGGTAGGTAPVGPPAAPVGPFPAGYGSRVTGAYPGPAGEPAGEGGAPRDGA</sequence>
<dbReference type="InterPro" id="IPR049035">
    <property type="entry name" value="ADDB_N"/>
</dbReference>
<dbReference type="OrthoDB" id="9758506at2"/>
<dbReference type="PANTHER" id="PTHR30591">
    <property type="entry name" value="RECBCD ENZYME SUBUNIT RECC"/>
    <property type="match status" value="1"/>
</dbReference>
<keyword evidence="1" id="KW-0540">Nuclease</keyword>
<dbReference type="GO" id="GO:0003677">
    <property type="term" value="F:DNA binding"/>
    <property type="evidence" value="ECO:0007669"/>
    <property type="project" value="UniProtKB-KW"/>
</dbReference>
<dbReference type="Proteomes" id="UP000008915">
    <property type="component" value="Chromosome"/>
</dbReference>
<evidence type="ECO:0000313" key="13">
    <source>
        <dbReference type="Proteomes" id="UP000008915"/>
    </source>
</evidence>